<dbReference type="OrthoDB" id="3732080at2"/>
<organism evidence="2 3">
    <name type="scientific">Nakamurella flava</name>
    <dbReference type="NCBI Taxonomy" id="2576308"/>
    <lineage>
        <taxon>Bacteria</taxon>
        <taxon>Bacillati</taxon>
        <taxon>Actinomycetota</taxon>
        <taxon>Actinomycetes</taxon>
        <taxon>Nakamurellales</taxon>
        <taxon>Nakamurellaceae</taxon>
        <taxon>Nakamurella</taxon>
    </lineage>
</organism>
<dbReference type="RefSeq" id="WP_137449219.1">
    <property type="nucleotide sequence ID" value="NZ_SZZH01000001.1"/>
</dbReference>
<feature type="transmembrane region" description="Helical" evidence="1">
    <location>
        <begin position="38"/>
        <end position="65"/>
    </location>
</feature>
<gene>
    <name evidence="2" type="ORF">FDO65_10365</name>
</gene>
<feature type="transmembrane region" description="Helical" evidence="1">
    <location>
        <begin position="119"/>
        <end position="141"/>
    </location>
</feature>
<proteinExistence type="predicted"/>
<name>A0A4U6QMP5_9ACTN</name>
<evidence type="ECO:0000313" key="3">
    <source>
        <dbReference type="Proteomes" id="UP000306985"/>
    </source>
</evidence>
<keyword evidence="1" id="KW-1133">Transmembrane helix</keyword>
<dbReference type="EMBL" id="SZZH01000001">
    <property type="protein sequence ID" value="TKV61914.1"/>
    <property type="molecule type" value="Genomic_DNA"/>
</dbReference>
<comment type="caution">
    <text evidence="2">The sequence shown here is derived from an EMBL/GenBank/DDBJ whole genome shotgun (WGS) entry which is preliminary data.</text>
</comment>
<accession>A0A4U6QMP5</accession>
<dbReference type="AlphaFoldDB" id="A0A4U6QMP5"/>
<dbReference type="Proteomes" id="UP000306985">
    <property type="component" value="Unassembled WGS sequence"/>
</dbReference>
<keyword evidence="1" id="KW-0812">Transmembrane</keyword>
<dbReference type="Pfam" id="PF13160">
    <property type="entry name" value="DUF3995"/>
    <property type="match status" value="1"/>
</dbReference>
<dbReference type="InterPro" id="IPR025058">
    <property type="entry name" value="DUF3995"/>
</dbReference>
<keyword evidence="1" id="KW-0472">Membrane</keyword>
<evidence type="ECO:0000313" key="2">
    <source>
        <dbReference type="EMBL" id="TKV61914.1"/>
    </source>
</evidence>
<feature type="transmembrane region" description="Helical" evidence="1">
    <location>
        <begin position="86"/>
        <end position="107"/>
    </location>
</feature>
<keyword evidence="3" id="KW-1185">Reference proteome</keyword>
<reference evidence="2 3" key="1">
    <citation type="submission" date="2019-05" db="EMBL/GenBank/DDBJ databases">
        <title>Nakamurella sp. N5BH11, whole genome shotgun sequence.</title>
        <authorList>
            <person name="Tuo L."/>
        </authorList>
    </citation>
    <scope>NUCLEOTIDE SEQUENCE [LARGE SCALE GENOMIC DNA]</scope>
    <source>
        <strain evidence="2 3">N5BH11</strain>
    </source>
</reference>
<sequence>MRLAALAGLLHAAASLYWALGGRWLLDTVGAWAVDLAASAPVAAGLALGAIALVKALGAVVPLLVESGRWPGSRRFWRALEWAGGAGLLLYGGGNAVVAGLVLSGVIRPDGGYDPAAMWGHAALWDPLFALWGLALIVGLWRSRRPT</sequence>
<evidence type="ECO:0000256" key="1">
    <source>
        <dbReference type="SAM" id="Phobius"/>
    </source>
</evidence>
<protein>
    <submittedName>
        <fullName evidence="2">DUF3995 domain-containing protein</fullName>
    </submittedName>
</protein>